<name>A0A1E4S1S2_CYBJN</name>
<feature type="transmembrane region" description="Helical" evidence="1">
    <location>
        <begin position="12"/>
        <end position="34"/>
    </location>
</feature>
<keyword evidence="1" id="KW-1133">Transmembrane helix</keyword>
<feature type="transmembrane region" description="Helical" evidence="1">
    <location>
        <begin position="158"/>
        <end position="177"/>
    </location>
</feature>
<feature type="transmembrane region" description="Helical" evidence="1">
    <location>
        <begin position="189"/>
        <end position="213"/>
    </location>
</feature>
<reference evidence="2 3" key="1">
    <citation type="journal article" date="2016" name="Proc. Natl. Acad. Sci. U.S.A.">
        <title>Comparative genomics of biotechnologically important yeasts.</title>
        <authorList>
            <person name="Riley R."/>
            <person name="Haridas S."/>
            <person name="Wolfe K.H."/>
            <person name="Lopes M.R."/>
            <person name="Hittinger C.T."/>
            <person name="Goeker M."/>
            <person name="Salamov A.A."/>
            <person name="Wisecaver J.H."/>
            <person name="Long T.M."/>
            <person name="Calvey C.H."/>
            <person name="Aerts A.L."/>
            <person name="Barry K.W."/>
            <person name="Choi C."/>
            <person name="Clum A."/>
            <person name="Coughlan A.Y."/>
            <person name="Deshpande S."/>
            <person name="Douglass A.P."/>
            <person name="Hanson S.J."/>
            <person name="Klenk H.-P."/>
            <person name="LaButti K.M."/>
            <person name="Lapidus A."/>
            <person name="Lindquist E.A."/>
            <person name="Lipzen A.M."/>
            <person name="Meier-Kolthoff J.P."/>
            <person name="Ohm R.A."/>
            <person name="Otillar R.P."/>
            <person name="Pangilinan J.L."/>
            <person name="Peng Y."/>
            <person name="Rokas A."/>
            <person name="Rosa C.A."/>
            <person name="Scheuner C."/>
            <person name="Sibirny A.A."/>
            <person name="Slot J.C."/>
            <person name="Stielow J.B."/>
            <person name="Sun H."/>
            <person name="Kurtzman C.P."/>
            <person name="Blackwell M."/>
            <person name="Grigoriev I.V."/>
            <person name="Jeffries T.W."/>
        </authorList>
    </citation>
    <scope>NUCLEOTIDE SEQUENCE [LARGE SCALE GENOMIC DNA]</scope>
    <source>
        <strain evidence="3">ATCC 18201 / CBS 1600 / BCRC 20928 / JCM 3617 / NBRC 0987 / NRRL Y-1542</strain>
    </source>
</reference>
<keyword evidence="1" id="KW-0472">Membrane</keyword>
<dbReference type="GeneID" id="30991407"/>
<evidence type="ECO:0000313" key="3">
    <source>
        <dbReference type="Proteomes" id="UP000094389"/>
    </source>
</evidence>
<keyword evidence="3" id="KW-1185">Reference proteome</keyword>
<dbReference type="RefSeq" id="XP_020070451.1">
    <property type="nucleotide sequence ID" value="XM_020217011.1"/>
</dbReference>
<dbReference type="AlphaFoldDB" id="A0A1E4S1S2"/>
<keyword evidence="1" id="KW-0812">Transmembrane</keyword>
<evidence type="ECO:0000256" key="1">
    <source>
        <dbReference type="SAM" id="Phobius"/>
    </source>
</evidence>
<protein>
    <submittedName>
        <fullName evidence="2">Uncharacterized protein</fullName>
    </submittedName>
</protein>
<gene>
    <name evidence="2" type="ORF">CYBJADRAFT_181659</name>
</gene>
<accession>A0A1E4S1S2</accession>
<feature type="transmembrane region" description="Helical" evidence="1">
    <location>
        <begin position="244"/>
        <end position="263"/>
    </location>
</feature>
<proteinExistence type="predicted"/>
<dbReference type="Proteomes" id="UP000094389">
    <property type="component" value="Unassembled WGS sequence"/>
</dbReference>
<sequence length="366" mass="41605">MLLKVHNIRTASAGPVGVFFLCHLVAFSLVLGIIKSWKIPFAELNNKNINAASVYRNEPVYNSMRDGKTNDFTTSEYNISDTTLAEYYRLYINEYCSGIHLQTGWSEIQCFYWNTVYGIDEIYTDRNTNIATSTLGQPQRVEYFMDKTGTSRRSLSKLFYALIGSIVLAVISYGLYWSYFTSLKTGFYWFWKCFVLCVCLVPVIESLVLVVVTNNMYNNLKGRIDVKNSSSGVSSEYNYTFQSLCVVILSAVGIAFMICLFNLCCLRPVSSTVEVVEQYEEYPEQAPVTATINITAAPMVPTQTSICPIPTPPPAYVKNEQNRQWLPWPNHPIGFMQVNMQAFYQALPLHSSRSTRTTTYTTYYDA</sequence>
<organism evidence="2 3">
    <name type="scientific">Cyberlindnera jadinii (strain ATCC 18201 / CBS 1600 / BCRC 20928 / JCM 3617 / NBRC 0987 / NRRL Y-1542)</name>
    <name type="common">Torula yeast</name>
    <name type="synonym">Candida utilis</name>
    <dbReference type="NCBI Taxonomy" id="983966"/>
    <lineage>
        <taxon>Eukaryota</taxon>
        <taxon>Fungi</taxon>
        <taxon>Dikarya</taxon>
        <taxon>Ascomycota</taxon>
        <taxon>Saccharomycotina</taxon>
        <taxon>Saccharomycetes</taxon>
        <taxon>Phaffomycetales</taxon>
        <taxon>Phaffomycetaceae</taxon>
        <taxon>Cyberlindnera</taxon>
    </lineage>
</organism>
<evidence type="ECO:0000313" key="2">
    <source>
        <dbReference type="EMBL" id="ODV73412.1"/>
    </source>
</evidence>
<dbReference type="EMBL" id="KV453931">
    <property type="protein sequence ID" value="ODV73412.1"/>
    <property type="molecule type" value="Genomic_DNA"/>
</dbReference>